<dbReference type="PROSITE" id="PS51318">
    <property type="entry name" value="TAT"/>
    <property type="match status" value="1"/>
</dbReference>
<dbReference type="Proteomes" id="UP000009026">
    <property type="component" value="Chromosome"/>
</dbReference>
<dbReference type="RefSeq" id="WP_002638958.1">
    <property type="nucleotide sequence ID" value="NZ_CP012109.1"/>
</dbReference>
<dbReference type="Pfam" id="PF07394">
    <property type="entry name" value="DUF1501"/>
    <property type="match status" value="1"/>
</dbReference>
<evidence type="ECO:0008006" key="3">
    <source>
        <dbReference type="Google" id="ProtNLM"/>
    </source>
</evidence>
<dbReference type="OrthoDB" id="9779968at2"/>
<name>A0A0H4WMY8_9BACT</name>
<dbReference type="PATRIC" id="fig|1297742.4.peg.1723"/>
<dbReference type="InterPro" id="IPR006311">
    <property type="entry name" value="TAT_signal"/>
</dbReference>
<organism evidence="1 2">
    <name type="scientific">Pseudomyxococcus hansupus</name>
    <dbReference type="NCBI Taxonomy" id="1297742"/>
    <lineage>
        <taxon>Bacteria</taxon>
        <taxon>Pseudomonadati</taxon>
        <taxon>Myxococcota</taxon>
        <taxon>Myxococcia</taxon>
        <taxon>Myxococcales</taxon>
        <taxon>Cystobacterineae</taxon>
        <taxon>Myxococcaceae</taxon>
        <taxon>Pseudomyxococcus</taxon>
    </lineage>
</organism>
<gene>
    <name evidence="1" type="ORF">A176_001703</name>
</gene>
<dbReference type="STRING" id="1297742.A176_001703"/>
<evidence type="ECO:0000313" key="2">
    <source>
        <dbReference type="Proteomes" id="UP000009026"/>
    </source>
</evidence>
<evidence type="ECO:0000313" key="1">
    <source>
        <dbReference type="EMBL" id="AKQ64791.1"/>
    </source>
</evidence>
<proteinExistence type="predicted"/>
<dbReference type="InterPro" id="IPR010869">
    <property type="entry name" value="DUF1501"/>
</dbReference>
<reference evidence="1 2" key="1">
    <citation type="journal article" date="2016" name="PLoS ONE">
        <title>Complete Genome Sequence and Comparative Genomics of a Novel Myxobacterium Myxococcus hansupus.</title>
        <authorList>
            <person name="Sharma G."/>
            <person name="Narwani T."/>
            <person name="Subramanian S."/>
        </authorList>
    </citation>
    <scope>NUCLEOTIDE SEQUENCE [LARGE SCALE GENOMIC DNA]</scope>
    <source>
        <strain evidence="2">mixupus</strain>
    </source>
</reference>
<keyword evidence="2" id="KW-1185">Reference proteome</keyword>
<dbReference type="eggNOG" id="COG4102">
    <property type="taxonomic scope" value="Bacteria"/>
</dbReference>
<accession>A0A0H4WMY8</accession>
<protein>
    <recommendedName>
        <fullName evidence="3">Tat (Twin-arginine translocation) pathway signal sequence domain protein</fullName>
    </recommendedName>
</protein>
<dbReference type="AlphaFoldDB" id="A0A0H4WMY8"/>
<dbReference type="PANTHER" id="PTHR43737:SF1">
    <property type="entry name" value="DUF1501 DOMAIN-CONTAINING PROTEIN"/>
    <property type="match status" value="1"/>
</dbReference>
<sequence>MSFSRRQFLRGTSSGLGLLAASSALPRWLVGEAQAATLNGYAGYRAIVSVFLLGGNDANNILVPLGATPYAHYRAARPNIGIPQADLLPISPTGLGTNSYGLHPALKKVQALFGQQRAALVCNVGSLVVPLRKPDYGSGATPLPDNLYSHSDQQDAWASAIANPATAPVPFELVGKATGWGGRTADKLQGLNPSRPRYPDVVSFGGKPLFAAGAVRQPMMVSSSGTLAFRQTSDANFNALQTEALSQVMTHTHGVTLEASYGGIFTQAQTFATSRAAARDAAWAALPVATQTAIDALFVPPAGATNWTLLTQLYQVLRDILAGATATGQGGLGLRRQAFSVGLGGFDTHVGQLPMQNSLLTQLDFALDAFYQALDVLRSSGVFGATPPQATLFTMSDFSRTMVENSDRGTDHAWGGHAIVIGDRVQGGRFYGTYPNLDLSANGVNNLDTTDSRGRWIPTLSVDQYAYSLAYWLGLSTAAEREYVFPNLAGYITAATAGGFPSSARNNRVGFMLADT</sequence>
<dbReference type="EMBL" id="CP012109">
    <property type="protein sequence ID" value="AKQ64791.1"/>
    <property type="molecule type" value="Genomic_DNA"/>
</dbReference>
<dbReference type="KEGG" id="mym:A176_001703"/>
<dbReference type="PANTHER" id="PTHR43737">
    <property type="entry name" value="BLL7424 PROTEIN"/>
    <property type="match status" value="1"/>
</dbReference>